<protein>
    <submittedName>
        <fullName evidence="2">Uncharacterized protein</fullName>
    </submittedName>
</protein>
<reference evidence="2" key="1">
    <citation type="submission" date="2023-03" db="EMBL/GenBank/DDBJ databases">
        <title>Massive genome expansion in bonnet fungi (Mycena s.s.) driven by repeated elements and novel gene families across ecological guilds.</title>
        <authorList>
            <consortium name="Lawrence Berkeley National Laboratory"/>
            <person name="Harder C.B."/>
            <person name="Miyauchi S."/>
            <person name="Viragh M."/>
            <person name="Kuo A."/>
            <person name="Thoen E."/>
            <person name="Andreopoulos B."/>
            <person name="Lu D."/>
            <person name="Skrede I."/>
            <person name="Drula E."/>
            <person name="Henrissat B."/>
            <person name="Morin E."/>
            <person name="Kohler A."/>
            <person name="Barry K."/>
            <person name="LaButti K."/>
            <person name="Morin E."/>
            <person name="Salamov A."/>
            <person name="Lipzen A."/>
            <person name="Mereny Z."/>
            <person name="Hegedus B."/>
            <person name="Baldrian P."/>
            <person name="Stursova M."/>
            <person name="Weitz H."/>
            <person name="Taylor A."/>
            <person name="Grigoriev I.V."/>
            <person name="Nagy L.G."/>
            <person name="Martin F."/>
            <person name="Kauserud H."/>
        </authorList>
    </citation>
    <scope>NUCLEOTIDE SEQUENCE</scope>
    <source>
        <strain evidence="2">CBHHK182m</strain>
    </source>
</reference>
<gene>
    <name evidence="2" type="ORF">B0H16DRAFT_1765586</name>
</gene>
<dbReference type="Proteomes" id="UP001215598">
    <property type="component" value="Unassembled WGS sequence"/>
</dbReference>
<comment type="caution">
    <text evidence="2">The sequence shown here is derived from an EMBL/GenBank/DDBJ whole genome shotgun (WGS) entry which is preliminary data.</text>
</comment>
<sequence>MLGLWVQSKSVRGPGKQRWTRSVFPIWKEIGVTPFGSYHRGNITRRREDEALSPTRTLWAPQAAQLCYSAETHTRARSRVIWAWSSRNWMSRRGGEKKEEAEGERGYLEGRQAPRVCARSSLVDGVRVGVRVIEAKRSRSRPCCQGRWDVLVRTRSAAVPGVRVRAEYWAAQVQVAVDVEPDRCDVEGAERAFVRVCEAGADEAWTPGRGGVRDRLEDVELELELVAGKGGSVWGEREKSAFVRYRVKAESRVKEKGEEIKRNRYPRLAQLIREKDIVPGGVRRHSRHTPIPVGLPAAGIDDNLGAIVADQFEAPTPPLAAAAGEIRDYEEEDRSRRTTSGGKCARPVPEKRDYKKLLAAKGKKISSSAATQKEDKSLKAGTTYLPSSLDPDTPTSSSPTFFPSQSHCHAASSSNSNLLQPRAATRTPSDRSSGPGGRSIPGRARTRGAGGGGWGRRPFQLPRALSLLQYAAMKRRGGSGGVRGRTRGAGEIADGQSVRRAEGMWIWAPPDPVVRVVRVVRVRTVDADVEMGAKGGSRQGGRERWKAEERDGAHGMRTRRRKTPENSAQQGQKKKETVDIPPSPPNTPPSFPFVFPSHSARHATSSSRILAPRSSYDPEAVPLARGAIAAAMGGAYPGWCGGWGILARGRRDRRWCYCNTLRGGARGLIWSRRGADELEGGCMARRVHRSV</sequence>
<feature type="compositionally biased region" description="Low complexity" evidence="1">
    <location>
        <begin position="357"/>
        <end position="370"/>
    </location>
</feature>
<feature type="region of interest" description="Disordered" evidence="1">
    <location>
        <begin position="531"/>
        <end position="598"/>
    </location>
</feature>
<feature type="compositionally biased region" description="Low complexity" evidence="1">
    <location>
        <begin position="385"/>
        <end position="433"/>
    </location>
</feature>
<accession>A0AAD7I4P1</accession>
<feature type="region of interest" description="Disordered" evidence="1">
    <location>
        <begin position="320"/>
        <end position="458"/>
    </location>
</feature>
<dbReference type="AlphaFoldDB" id="A0AAD7I4P1"/>
<proteinExistence type="predicted"/>
<dbReference type="EMBL" id="JARKIB010000129">
    <property type="protein sequence ID" value="KAJ7735039.1"/>
    <property type="molecule type" value="Genomic_DNA"/>
</dbReference>
<feature type="compositionally biased region" description="Basic and acidic residues" evidence="1">
    <location>
        <begin position="540"/>
        <end position="554"/>
    </location>
</feature>
<keyword evidence="3" id="KW-1185">Reference proteome</keyword>
<evidence type="ECO:0000313" key="2">
    <source>
        <dbReference type="EMBL" id="KAJ7735039.1"/>
    </source>
</evidence>
<organism evidence="2 3">
    <name type="scientific">Mycena metata</name>
    <dbReference type="NCBI Taxonomy" id="1033252"/>
    <lineage>
        <taxon>Eukaryota</taxon>
        <taxon>Fungi</taxon>
        <taxon>Dikarya</taxon>
        <taxon>Basidiomycota</taxon>
        <taxon>Agaricomycotina</taxon>
        <taxon>Agaricomycetes</taxon>
        <taxon>Agaricomycetidae</taxon>
        <taxon>Agaricales</taxon>
        <taxon>Marasmiineae</taxon>
        <taxon>Mycenaceae</taxon>
        <taxon>Mycena</taxon>
    </lineage>
</organism>
<feature type="compositionally biased region" description="Pro residues" evidence="1">
    <location>
        <begin position="581"/>
        <end position="591"/>
    </location>
</feature>
<evidence type="ECO:0000313" key="3">
    <source>
        <dbReference type="Proteomes" id="UP001215598"/>
    </source>
</evidence>
<evidence type="ECO:0000256" key="1">
    <source>
        <dbReference type="SAM" id="MobiDB-lite"/>
    </source>
</evidence>
<name>A0AAD7I4P1_9AGAR</name>